<dbReference type="InterPro" id="IPR001680">
    <property type="entry name" value="WD40_rpt"/>
</dbReference>
<feature type="region of interest" description="Disordered" evidence="16">
    <location>
        <begin position="468"/>
        <end position="488"/>
    </location>
</feature>
<feature type="repeat" description="WD" evidence="15">
    <location>
        <begin position="121"/>
        <end position="163"/>
    </location>
</feature>
<dbReference type="GO" id="GO:0090110">
    <property type="term" value="P:COPII-coated vesicle cargo loading"/>
    <property type="evidence" value="ECO:0007669"/>
    <property type="project" value="TreeGrafter"/>
</dbReference>
<evidence type="ECO:0000256" key="10">
    <source>
        <dbReference type="ARBA" id="ARBA00022892"/>
    </source>
</evidence>
<dbReference type="PROSITE" id="PS50082">
    <property type="entry name" value="WD_REPEATS_2"/>
    <property type="match status" value="2"/>
</dbReference>
<dbReference type="GO" id="GO:0007029">
    <property type="term" value="P:endoplasmic reticulum organization"/>
    <property type="evidence" value="ECO:0007669"/>
    <property type="project" value="TreeGrafter"/>
</dbReference>
<dbReference type="SUPFAM" id="SSF50978">
    <property type="entry name" value="WD40 repeat-like"/>
    <property type="match status" value="1"/>
</dbReference>
<feature type="compositionally biased region" description="Polar residues" evidence="16">
    <location>
        <begin position="586"/>
        <end position="603"/>
    </location>
</feature>
<dbReference type="PANTHER" id="PTHR13923:SF11">
    <property type="entry name" value="SECRETORY 31, ISOFORM D"/>
    <property type="match status" value="1"/>
</dbReference>
<dbReference type="FunFam" id="2.130.10.10:FF:000193">
    <property type="entry name" value="Protein transport protein SEC31, putative"/>
    <property type="match status" value="1"/>
</dbReference>
<evidence type="ECO:0000259" key="17">
    <source>
        <dbReference type="Pfam" id="PF07304"/>
    </source>
</evidence>
<feature type="compositionally biased region" description="Polar residues" evidence="16">
    <location>
        <begin position="704"/>
        <end position="716"/>
    </location>
</feature>
<dbReference type="AlphaFoldDB" id="A0A0B7FDX4"/>
<protein>
    <recommendedName>
        <fullName evidence="5">Protein transport protein SEC31</fullName>
    </recommendedName>
    <alternativeName>
        <fullName evidence="4">Protein transport protein sec31</fullName>
    </alternativeName>
</protein>
<gene>
    <name evidence="18" type="ORF">RSOLAG1IB_11679</name>
</gene>
<dbReference type="GO" id="GO:0015031">
    <property type="term" value="P:protein transport"/>
    <property type="evidence" value="ECO:0007669"/>
    <property type="project" value="UniProtKB-KW"/>
</dbReference>
<keyword evidence="6" id="KW-0813">Transport</keyword>
<comment type="function">
    <text evidence="14">Component of the coat protein complex II (COPII) which promotes the formation of transport vesicles from the endoplasmic reticulum (ER). The coat has two main functions, the physical deformation of the endoplasmic reticulum membrane into vesicles and the selection of cargo molecules.</text>
</comment>
<dbReference type="Gene3D" id="1.20.940.10">
    <property type="entry name" value="Functional domain of the splicing factor Prp18"/>
    <property type="match status" value="1"/>
</dbReference>
<evidence type="ECO:0000256" key="7">
    <source>
        <dbReference type="ARBA" id="ARBA00022574"/>
    </source>
</evidence>
<dbReference type="Gene3D" id="2.130.10.10">
    <property type="entry name" value="YVTN repeat-like/Quinoprotein amine dehydrogenase"/>
    <property type="match status" value="1"/>
</dbReference>
<evidence type="ECO:0000256" key="16">
    <source>
        <dbReference type="SAM" id="MobiDB-lite"/>
    </source>
</evidence>
<keyword evidence="8" id="KW-0677">Repeat</keyword>
<sequence>MKLKEIVRTATFAWSPGVEPTIATGTVAGALDASFSNDAHLEIWSPDLHDRDTTLGAEGGLGPKGKVTLSSRFNRLAWGYTNPDRPLGVLAAGLESGQLELWDPAQISHETDVSSARLLQNTTHTGPVRALHFNPLQTSLLASGSVGSELYIWDLKNPSTPYTPGARSQRLDGISALGWNAQVAHILASSSLSGYTVVWDLRGKREVVALQYGGGGGPVGGPGPGSGAGGVRRGMSDVAWHPDNATRLITASEDDSQPVIMLWDLRNARAPERILQGHERGVLSVSWCPQDPELLISCGKDNRTLVWNPSSGEILGQLPPSNNWSFLTSWNPRNPDIFATANYDGSIALHSIQSTAPTSTTTTAPKAPANPNDVFDPANFTDTADAQNLGSSVNLERAPKWLKPPVGARFGFGGVLVEVTNTGAEDEKKHGKVQIKHVVGESEVVERAKELIKAEEEEGGMKAFVESRAGKATPKDGSEETAAEAAKDSKDTYSTLLALFDSDPKSALIKLVGYDASPAALDEALAAVRAKTYEPVVSFAAEATHVPHSPVGEEPEGAPTEQAEKEDDDEASEGTDVPGAAPSEVSAFSSDAKQVDTASTATEPSLFGDEPVGAAPGPAAGDFFNTLASDNDALPTRPRAALVPHLSYTGESSAAATIGSPGPYAPPPSTASTTKPTTAYGSQGGYNPSAPPGQQASYGAPTQPAYSQTPYQNQQPGFRAPMVPVPPPPGPMVPPPPSALDQPSGPPPPRIIPASQRRDIPGWNDAPNVTVPQRRTPAPSVGPSAAIMSPFPNSPAPGSPITSGPPRGTGTPQRVMSPSTGPPRGMSPQTGPPRAGANIPPPPRPMSGGYGPPPSGFAPPPPGAGQYAPPPSHNSSGYGPPPSQSGGYAPPPPGVNPGVPVPPPSGAYAPPPGQSHPPPPPGAGSAPGDREHIPDSDKVIFQVLSEHLGRLRQNTPPQQKRMVDDIERRLNVLFDALNCETLSRPVIEQLATLIQSMQSGDAQKATSIHVDLLTRGSRTDDIGLWMSGVKQLIIRM</sequence>
<dbReference type="OrthoDB" id="542917at2759"/>
<evidence type="ECO:0000256" key="8">
    <source>
        <dbReference type="ARBA" id="ARBA00022737"/>
    </source>
</evidence>
<keyword evidence="10" id="KW-0931">ER-Golgi transport</keyword>
<evidence type="ECO:0000256" key="4">
    <source>
        <dbReference type="ARBA" id="ARBA00013507"/>
    </source>
</evidence>
<feature type="compositionally biased region" description="Acidic residues" evidence="16">
    <location>
        <begin position="564"/>
        <end position="573"/>
    </location>
</feature>
<evidence type="ECO:0000256" key="5">
    <source>
        <dbReference type="ARBA" id="ARBA00021236"/>
    </source>
</evidence>
<dbReference type="Pfam" id="PF07304">
    <property type="entry name" value="SRA1"/>
    <property type="match status" value="1"/>
</dbReference>
<dbReference type="PROSITE" id="PS50294">
    <property type="entry name" value="WD_REPEATS_REGION"/>
    <property type="match status" value="1"/>
</dbReference>
<comment type="subcellular location">
    <subcellularLocation>
        <location evidence="1">Cytoplasmic vesicle</location>
        <location evidence="1">COPII-coated vesicle membrane</location>
        <topology evidence="1">Peripheral membrane protein</topology>
        <orientation evidence="1">Cytoplasmic side</orientation>
    </subcellularLocation>
    <subcellularLocation>
        <location evidence="2">Endoplasmic reticulum membrane</location>
        <topology evidence="2">Peripheral membrane protein</topology>
        <orientation evidence="2">Cytoplasmic side</orientation>
    </subcellularLocation>
</comment>
<evidence type="ECO:0000256" key="6">
    <source>
        <dbReference type="ARBA" id="ARBA00022448"/>
    </source>
</evidence>
<evidence type="ECO:0000256" key="14">
    <source>
        <dbReference type="ARBA" id="ARBA00025471"/>
    </source>
</evidence>
<evidence type="ECO:0000256" key="15">
    <source>
        <dbReference type="PROSITE-ProRule" id="PRU00221"/>
    </source>
</evidence>
<feature type="domain" description="SRA1/Sec31" evidence="17">
    <location>
        <begin position="909"/>
        <end position="1034"/>
    </location>
</feature>
<keyword evidence="11" id="KW-0653">Protein transport</keyword>
<feature type="region of interest" description="Disordered" evidence="16">
    <location>
        <begin position="653"/>
        <end position="933"/>
    </location>
</feature>
<feature type="repeat" description="WD" evidence="15">
    <location>
        <begin position="275"/>
        <end position="317"/>
    </location>
</feature>
<accession>A0A0B7FDX4</accession>
<evidence type="ECO:0000256" key="12">
    <source>
        <dbReference type="ARBA" id="ARBA00023136"/>
    </source>
</evidence>
<dbReference type="InterPro" id="IPR040251">
    <property type="entry name" value="SEC31-like"/>
</dbReference>
<dbReference type="GO" id="GO:0070971">
    <property type="term" value="C:endoplasmic reticulum exit site"/>
    <property type="evidence" value="ECO:0007669"/>
    <property type="project" value="TreeGrafter"/>
</dbReference>
<organism evidence="18 19">
    <name type="scientific">Thanatephorus cucumeris (strain AG1-IB / isolate 7/3/14)</name>
    <name type="common">Lettuce bottom rot fungus</name>
    <name type="synonym">Rhizoctonia solani</name>
    <dbReference type="NCBI Taxonomy" id="1108050"/>
    <lineage>
        <taxon>Eukaryota</taxon>
        <taxon>Fungi</taxon>
        <taxon>Dikarya</taxon>
        <taxon>Basidiomycota</taxon>
        <taxon>Agaricomycotina</taxon>
        <taxon>Agaricomycetes</taxon>
        <taxon>Cantharellales</taxon>
        <taxon>Ceratobasidiaceae</taxon>
        <taxon>Rhizoctonia</taxon>
        <taxon>Rhizoctonia solani AG-1</taxon>
    </lineage>
</organism>
<feature type="compositionally biased region" description="Pro residues" evidence="16">
    <location>
        <begin position="723"/>
        <end position="751"/>
    </location>
</feature>
<dbReference type="EMBL" id="LN679267">
    <property type="protein sequence ID" value="CEL54432.1"/>
    <property type="molecule type" value="Genomic_DNA"/>
</dbReference>
<evidence type="ECO:0000256" key="9">
    <source>
        <dbReference type="ARBA" id="ARBA00022824"/>
    </source>
</evidence>
<evidence type="ECO:0000313" key="19">
    <source>
        <dbReference type="Proteomes" id="UP000059188"/>
    </source>
</evidence>
<keyword evidence="7 15" id="KW-0853">WD repeat</keyword>
<keyword evidence="12" id="KW-0472">Membrane</keyword>
<evidence type="ECO:0000256" key="1">
    <source>
        <dbReference type="ARBA" id="ARBA00004299"/>
    </source>
</evidence>
<proteinExistence type="inferred from homology"/>
<dbReference type="GO" id="GO:0005789">
    <property type="term" value="C:endoplasmic reticulum membrane"/>
    <property type="evidence" value="ECO:0007669"/>
    <property type="project" value="UniProtKB-SubCell"/>
</dbReference>
<keyword evidence="13" id="KW-0968">Cytoplasmic vesicle</keyword>
<feature type="region of interest" description="Disordered" evidence="16">
    <location>
        <begin position="544"/>
        <end position="619"/>
    </location>
</feature>
<feature type="compositionally biased region" description="Polar residues" evidence="16">
    <location>
        <begin position="810"/>
        <end position="819"/>
    </location>
</feature>
<evidence type="ECO:0000313" key="18">
    <source>
        <dbReference type="EMBL" id="CEL54432.1"/>
    </source>
</evidence>
<evidence type="ECO:0000256" key="13">
    <source>
        <dbReference type="ARBA" id="ARBA00023329"/>
    </source>
</evidence>
<evidence type="ECO:0000256" key="2">
    <source>
        <dbReference type="ARBA" id="ARBA00004397"/>
    </source>
</evidence>
<name>A0A0B7FDX4_THACB</name>
<dbReference type="PANTHER" id="PTHR13923">
    <property type="entry name" value="SEC31-RELATED PROTEIN"/>
    <property type="match status" value="1"/>
</dbReference>
<evidence type="ECO:0000256" key="11">
    <source>
        <dbReference type="ARBA" id="ARBA00022927"/>
    </source>
</evidence>
<comment type="similarity">
    <text evidence="3">Belongs to the WD repeat SEC31 family.</text>
</comment>
<dbReference type="InterPro" id="IPR036322">
    <property type="entry name" value="WD40_repeat_dom_sf"/>
</dbReference>
<keyword evidence="19" id="KW-1185">Reference proteome</keyword>
<dbReference type="GO" id="GO:0030127">
    <property type="term" value="C:COPII vesicle coat"/>
    <property type="evidence" value="ECO:0007669"/>
    <property type="project" value="TreeGrafter"/>
</dbReference>
<feature type="compositionally biased region" description="Pro residues" evidence="16">
    <location>
        <begin position="879"/>
        <end position="922"/>
    </location>
</feature>
<dbReference type="InterPro" id="IPR015943">
    <property type="entry name" value="WD40/YVTN_repeat-like_dom_sf"/>
</dbReference>
<keyword evidence="9" id="KW-0256">Endoplasmic reticulum</keyword>
<dbReference type="Gene3D" id="1.25.40.1030">
    <property type="match status" value="1"/>
</dbReference>
<dbReference type="Pfam" id="PF00400">
    <property type="entry name" value="WD40"/>
    <property type="match status" value="2"/>
</dbReference>
<evidence type="ECO:0000256" key="3">
    <source>
        <dbReference type="ARBA" id="ARBA00009358"/>
    </source>
</evidence>
<dbReference type="GO" id="GO:0005198">
    <property type="term" value="F:structural molecule activity"/>
    <property type="evidence" value="ECO:0007669"/>
    <property type="project" value="TreeGrafter"/>
</dbReference>
<dbReference type="SMART" id="SM00320">
    <property type="entry name" value="WD40"/>
    <property type="match status" value="5"/>
</dbReference>
<dbReference type="Proteomes" id="UP000059188">
    <property type="component" value="Unassembled WGS sequence"/>
</dbReference>
<feature type="compositionally biased region" description="Low complexity" evidence="16">
    <location>
        <begin position="670"/>
        <end position="681"/>
    </location>
</feature>
<reference evidence="18 19" key="1">
    <citation type="submission" date="2014-11" db="EMBL/GenBank/DDBJ databases">
        <authorList>
            <person name="Wibberg Daniel"/>
        </authorList>
    </citation>
    <scope>NUCLEOTIDE SEQUENCE [LARGE SCALE GENOMIC DNA]</scope>
    <source>
        <strain evidence="18">Rhizoctonia solani AG1-IB 7/3/14</strain>
    </source>
</reference>
<dbReference type="STRING" id="1108050.A0A0B7FDX4"/>
<feature type="compositionally biased region" description="Pro residues" evidence="16">
    <location>
        <begin position="839"/>
        <end position="872"/>
    </location>
</feature>
<dbReference type="InterPro" id="IPR009917">
    <property type="entry name" value="SRA1/Sec31"/>
</dbReference>